<gene>
    <name evidence="1" type="ORF">SCLCIDRAFT_33497</name>
</gene>
<name>A0A0C3D4N7_9AGAM</name>
<evidence type="ECO:0000313" key="2">
    <source>
        <dbReference type="Proteomes" id="UP000053989"/>
    </source>
</evidence>
<protein>
    <submittedName>
        <fullName evidence="1">Uncharacterized protein</fullName>
    </submittedName>
</protein>
<sequence length="167" mass="18406">MQDSPYAPTHFPAARFVVPFSASHPDHLVRDGARPFYDVAANEQKVKFNHRAAVLAGAFGEGTRTSSGGLDNGRRELDLETEKMMYPGNDSNVVSAMSFAREQNYAIDSVEGQICAEYFDLSTEIQDQKYVFSGTDRLSNVDHVWLVNVLAFCIVYNIGSSDGTVSI</sequence>
<dbReference type="AlphaFoldDB" id="A0A0C3D4N7"/>
<dbReference type="EMBL" id="KN822262">
    <property type="protein sequence ID" value="KIM51384.1"/>
    <property type="molecule type" value="Genomic_DNA"/>
</dbReference>
<dbReference type="InParanoid" id="A0A0C3D4N7"/>
<evidence type="ECO:0000313" key="1">
    <source>
        <dbReference type="EMBL" id="KIM51384.1"/>
    </source>
</evidence>
<dbReference type="OrthoDB" id="10262475at2759"/>
<dbReference type="Proteomes" id="UP000053989">
    <property type="component" value="Unassembled WGS sequence"/>
</dbReference>
<reference evidence="2" key="2">
    <citation type="submission" date="2015-01" db="EMBL/GenBank/DDBJ databases">
        <title>Evolutionary Origins and Diversification of the Mycorrhizal Mutualists.</title>
        <authorList>
            <consortium name="DOE Joint Genome Institute"/>
            <consortium name="Mycorrhizal Genomics Consortium"/>
            <person name="Kohler A."/>
            <person name="Kuo A."/>
            <person name="Nagy L.G."/>
            <person name="Floudas D."/>
            <person name="Copeland A."/>
            <person name="Barry K.W."/>
            <person name="Cichocki N."/>
            <person name="Veneault-Fourrey C."/>
            <person name="LaButti K."/>
            <person name="Lindquist E.A."/>
            <person name="Lipzen A."/>
            <person name="Lundell T."/>
            <person name="Morin E."/>
            <person name="Murat C."/>
            <person name="Riley R."/>
            <person name="Ohm R."/>
            <person name="Sun H."/>
            <person name="Tunlid A."/>
            <person name="Henrissat B."/>
            <person name="Grigoriev I.V."/>
            <person name="Hibbett D.S."/>
            <person name="Martin F."/>
        </authorList>
    </citation>
    <scope>NUCLEOTIDE SEQUENCE [LARGE SCALE GENOMIC DNA]</scope>
    <source>
        <strain evidence="2">Foug A</strain>
    </source>
</reference>
<accession>A0A0C3D4N7</accession>
<organism evidence="1 2">
    <name type="scientific">Scleroderma citrinum Foug A</name>
    <dbReference type="NCBI Taxonomy" id="1036808"/>
    <lineage>
        <taxon>Eukaryota</taxon>
        <taxon>Fungi</taxon>
        <taxon>Dikarya</taxon>
        <taxon>Basidiomycota</taxon>
        <taxon>Agaricomycotina</taxon>
        <taxon>Agaricomycetes</taxon>
        <taxon>Agaricomycetidae</taxon>
        <taxon>Boletales</taxon>
        <taxon>Sclerodermatineae</taxon>
        <taxon>Sclerodermataceae</taxon>
        <taxon>Scleroderma</taxon>
    </lineage>
</organism>
<dbReference type="HOGENOM" id="CLU_1595521_0_0_1"/>
<proteinExistence type="predicted"/>
<reference evidence="1 2" key="1">
    <citation type="submission" date="2014-04" db="EMBL/GenBank/DDBJ databases">
        <authorList>
            <consortium name="DOE Joint Genome Institute"/>
            <person name="Kuo A."/>
            <person name="Kohler A."/>
            <person name="Nagy L.G."/>
            <person name="Floudas D."/>
            <person name="Copeland A."/>
            <person name="Barry K.W."/>
            <person name="Cichocki N."/>
            <person name="Veneault-Fourrey C."/>
            <person name="LaButti K."/>
            <person name="Lindquist E.A."/>
            <person name="Lipzen A."/>
            <person name="Lundell T."/>
            <person name="Morin E."/>
            <person name="Murat C."/>
            <person name="Sun H."/>
            <person name="Tunlid A."/>
            <person name="Henrissat B."/>
            <person name="Grigoriev I.V."/>
            <person name="Hibbett D.S."/>
            <person name="Martin F."/>
            <person name="Nordberg H.P."/>
            <person name="Cantor M.N."/>
            <person name="Hua S.X."/>
        </authorList>
    </citation>
    <scope>NUCLEOTIDE SEQUENCE [LARGE SCALE GENOMIC DNA]</scope>
    <source>
        <strain evidence="1 2">Foug A</strain>
    </source>
</reference>
<dbReference type="STRING" id="1036808.A0A0C3D4N7"/>
<keyword evidence="2" id="KW-1185">Reference proteome</keyword>